<dbReference type="GeneID" id="92048919"/>
<dbReference type="EMBL" id="JAQQWN010000008">
    <property type="protein sequence ID" value="KAK8071341.1"/>
    <property type="molecule type" value="Genomic_DNA"/>
</dbReference>
<dbReference type="RefSeq" id="XP_066665149.1">
    <property type="nucleotide sequence ID" value="XM_066815859.1"/>
</dbReference>
<protein>
    <submittedName>
        <fullName evidence="2">Uncharacterized protein</fullName>
    </submittedName>
</protein>
<feature type="signal peptide" evidence="1">
    <location>
        <begin position="1"/>
        <end position="17"/>
    </location>
</feature>
<accession>A0ABR1VJB9</accession>
<keyword evidence="3" id="KW-1185">Reference proteome</keyword>
<evidence type="ECO:0000313" key="2">
    <source>
        <dbReference type="EMBL" id="KAK8071341.1"/>
    </source>
</evidence>
<dbReference type="Proteomes" id="UP001433268">
    <property type="component" value="Unassembled WGS sequence"/>
</dbReference>
<evidence type="ECO:0000256" key="1">
    <source>
        <dbReference type="SAM" id="SignalP"/>
    </source>
</evidence>
<organism evidence="2 3">
    <name type="scientific">Apiospora hydei</name>
    <dbReference type="NCBI Taxonomy" id="1337664"/>
    <lineage>
        <taxon>Eukaryota</taxon>
        <taxon>Fungi</taxon>
        <taxon>Dikarya</taxon>
        <taxon>Ascomycota</taxon>
        <taxon>Pezizomycotina</taxon>
        <taxon>Sordariomycetes</taxon>
        <taxon>Xylariomycetidae</taxon>
        <taxon>Amphisphaeriales</taxon>
        <taxon>Apiosporaceae</taxon>
        <taxon>Apiospora</taxon>
    </lineage>
</organism>
<sequence>MKFTIVASLLFAAFAVANPMAAGGDDLEARSCRGEGNTCNVAVPDGKCCSGLKCNKNNVCVKK</sequence>
<comment type="caution">
    <text evidence="2">The sequence shown here is derived from an EMBL/GenBank/DDBJ whole genome shotgun (WGS) entry which is preliminary data.</text>
</comment>
<proteinExistence type="predicted"/>
<feature type="chain" id="PRO_5047442785" evidence="1">
    <location>
        <begin position="18"/>
        <end position="63"/>
    </location>
</feature>
<name>A0ABR1VJB9_9PEZI</name>
<evidence type="ECO:0000313" key="3">
    <source>
        <dbReference type="Proteomes" id="UP001433268"/>
    </source>
</evidence>
<keyword evidence="1" id="KW-0732">Signal</keyword>
<gene>
    <name evidence="2" type="ORF">PG997_011544</name>
</gene>
<reference evidence="2 3" key="1">
    <citation type="submission" date="2023-01" db="EMBL/GenBank/DDBJ databases">
        <title>Analysis of 21 Apiospora genomes using comparative genomics revels a genus with tremendous synthesis potential of carbohydrate active enzymes and secondary metabolites.</title>
        <authorList>
            <person name="Sorensen T."/>
        </authorList>
    </citation>
    <scope>NUCLEOTIDE SEQUENCE [LARGE SCALE GENOMIC DNA]</scope>
    <source>
        <strain evidence="2 3">CBS 114990</strain>
    </source>
</reference>